<accession>A0ABQ4DPD0</accession>
<dbReference type="RefSeq" id="WP_203675499.1">
    <property type="nucleotide sequence ID" value="NZ_BONP01000021.1"/>
</dbReference>
<dbReference type="EMBL" id="BONP01000021">
    <property type="protein sequence ID" value="GIG41206.1"/>
    <property type="molecule type" value="Genomic_DNA"/>
</dbReference>
<proteinExistence type="predicted"/>
<sequence>MDDTRWSVMLGDLGIVTTQLAQAAPAVYPLSAPRMGADDDALDGAESRVGYLLDRQHRELLAHADGWPGAFLDGDVLGTRDIGQGPLWDRGGTALDLFYEYGPVDGLPARAQLYPVFVAPHQHDVMALRLDGPLTDGGHEVLWFANELVDRWPNVREWWLGCTEIARHTLAYVAGRI</sequence>
<evidence type="ECO:0008006" key="3">
    <source>
        <dbReference type="Google" id="ProtNLM"/>
    </source>
</evidence>
<gene>
    <name evidence="1" type="ORF">Cph01nite_29680</name>
</gene>
<comment type="caution">
    <text evidence="1">The sequence shown here is derived from an EMBL/GenBank/DDBJ whole genome shotgun (WGS) entry which is preliminary data.</text>
</comment>
<organism evidence="1 2">
    <name type="scientific">Cellulomonas phragmiteti</name>
    <dbReference type="NCBI Taxonomy" id="478780"/>
    <lineage>
        <taxon>Bacteria</taxon>
        <taxon>Bacillati</taxon>
        <taxon>Actinomycetota</taxon>
        <taxon>Actinomycetes</taxon>
        <taxon>Micrococcales</taxon>
        <taxon>Cellulomonadaceae</taxon>
        <taxon>Cellulomonas</taxon>
    </lineage>
</organism>
<dbReference type="Proteomes" id="UP000614741">
    <property type="component" value="Unassembled WGS sequence"/>
</dbReference>
<keyword evidence="2" id="KW-1185">Reference proteome</keyword>
<name>A0ABQ4DPD0_9CELL</name>
<protein>
    <recommendedName>
        <fullName evidence="3">Knr4/Smi1-like domain-containing protein</fullName>
    </recommendedName>
</protein>
<reference evidence="1 2" key="1">
    <citation type="submission" date="2021-01" db="EMBL/GenBank/DDBJ databases">
        <title>Whole genome shotgun sequence of Cellulomonas phragmiteti NBRC 110785.</title>
        <authorList>
            <person name="Komaki H."/>
            <person name="Tamura T."/>
        </authorList>
    </citation>
    <scope>NUCLEOTIDE SEQUENCE [LARGE SCALE GENOMIC DNA]</scope>
    <source>
        <strain evidence="1 2">NBRC 110785</strain>
    </source>
</reference>
<evidence type="ECO:0000313" key="1">
    <source>
        <dbReference type="EMBL" id="GIG41206.1"/>
    </source>
</evidence>
<evidence type="ECO:0000313" key="2">
    <source>
        <dbReference type="Proteomes" id="UP000614741"/>
    </source>
</evidence>